<protein>
    <recommendedName>
        <fullName evidence="4">Cupin</fullName>
    </recommendedName>
</protein>
<dbReference type="SUPFAM" id="SSF51182">
    <property type="entry name" value="RmlC-like cupins"/>
    <property type="match status" value="1"/>
</dbReference>
<proteinExistence type="predicted"/>
<dbReference type="Gene3D" id="2.60.120.10">
    <property type="entry name" value="Jelly Rolls"/>
    <property type="match status" value="1"/>
</dbReference>
<dbReference type="Proteomes" id="UP000510682">
    <property type="component" value="Chromosome"/>
</dbReference>
<evidence type="ECO:0000256" key="1">
    <source>
        <dbReference type="SAM" id="MobiDB-lite"/>
    </source>
</evidence>
<feature type="region of interest" description="Disordered" evidence="1">
    <location>
        <begin position="1"/>
        <end position="41"/>
    </location>
</feature>
<evidence type="ECO:0000313" key="3">
    <source>
        <dbReference type="Proteomes" id="UP000510682"/>
    </source>
</evidence>
<evidence type="ECO:0008006" key="4">
    <source>
        <dbReference type="Google" id="ProtNLM"/>
    </source>
</evidence>
<evidence type="ECO:0000313" key="2">
    <source>
        <dbReference type="EMBL" id="QLL07725.1"/>
    </source>
</evidence>
<gene>
    <name evidence="2" type="ORF">H0P51_01545</name>
</gene>
<name>A0A7D6E8Z6_9MYCO</name>
<organism evidence="2 3">
    <name type="scientific">Mycobacterium vicinigordonae</name>
    <dbReference type="NCBI Taxonomy" id="1719132"/>
    <lineage>
        <taxon>Bacteria</taxon>
        <taxon>Bacillati</taxon>
        <taxon>Actinomycetota</taxon>
        <taxon>Actinomycetes</taxon>
        <taxon>Mycobacteriales</taxon>
        <taxon>Mycobacteriaceae</taxon>
        <taxon>Mycobacterium</taxon>
    </lineage>
</organism>
<accession>A0A7D6E8Z6</accession>
<dbReference type="RefSeq" id="WP_180916326.1">
    <property type="nucleotide sequence ID" value="NZ_CP059165.1"/>
</dbReference>
<reference evidence="2" key="2">
    <citation type="submission" date="2020-07" db="EMBL/GenBank/DDBJ databases">
        <authorList>
            <person name="Yu X."/>
        </authorList>
    </citation>
    <scope>NUCLEOTIDE SEQUENCE [LARGE SCALE GENOMIC DNA]</scope>
    <source>
        <strain evidence="2">24T</strain>
    </source>
</reference>
<dbReference type="EMBL" id="CP059165">
    <property type="protein sequence ID" value="QLL07725.1"/>
    <property type="molecule type" value="Genomic_DNA"/>
</dbReference>
<sequence>MTHHQVDFRRSHKARRPAVARGCTDSPGREPVPNPDGNPAGFEARVIVLEPNDELAAPHGGDVLVQVMSGSGQLTTEEYAVDLTAGRQIWLPRRVQGRRFTAGPGGLRCVLVQNTG</sequence>
<dbReference type="InterPro" id="IPR011051">
    <property type="entry name" value="RmlC_Cupin_sf"/>
</dbReference>
<dbReference type="AlphaFoldDB" id="A0A7D6E8Z6"/>
<reference evidence="2" key="1">
    <citation type="submission" date="2020-07" db="EMBL/GenBank/DDBJ databases">
        <title>Description of Mycobacterium gordonae subsp. intergordonae subsp.nov. and Mycobacterium gordonae subsp. gordonae subsp. nov.</title>
        <authorList>
            <person name="Huang H."/>
        </authorList>
    </citation>
    <scope>NUCLEOTIDE SEQUENCE [LARGE SCALE GENOMIC DNA]</scope>
    <source>
        <strain evidence="2">24T</strain>
    </source>
</reference>
<dbReference type="InterPro" id="IPR014710">
    <property type="entry name" value="RmlC-like_jellyroll"/>
</dbReference>
<keyword evidence="3" id="KW-1185">Reference proteome</keyword>
<dbReference type="KEGG" id="mgor:H0P51_01545"/>